<dbReference type="CDD" id="cd00051">
    <property type="entry name" value="EFh"/>
    <property type="match status" value="1"/>
</dbReference>
<evidence type="ECO:0000256" key="6">
    <source>
        <dbReference type="ARBA" id="ARBA00022737"/>
    </source>
</evidence>
<sequence length="270" mass="31329">MALSLLRFGARVVTRSLPKANSTGIVCLEQVNARCHTTRISLGNFLKAAQWLEQRLYSKSAAGKRETQLENQSESDSDSDSDLDNESYKKERGSSEFWRRKMRTFHGLLDINKDGVISFDDLQILVDRFVDLGHLSPQHQKEFYNVIKTMWEERWGSIGPYNLVTTEQYLEDMHHVMNDKQLRKKVHNFLPYLFKALDKDKSGLISVEEYKLFYKCLGLTDEAAIVSFSVIDENCDGQLSLKEFVKLGRDFFLSEDQERPSRMFWGPLIH</sequence>
<dbReference type="PANTHER" id="PTHR12294:SF1">
    <property type="entry name" value="CALCIUM UPTAKE PROTEIN 1, MITOCHONDRIAL"/>
    <property type="match status" value="1"/>
</dbReference>
<dbReference type="EMBL" id="GECU01001146">
    <property type="protein sequence ID" value="JAT06561.1"/>
    <property type="molecule type" value="Transcribed_RNA"/>
</dbReference>
<comment type="subcellular location">
    <subcellularLocation>
        <location evidence="1">Mitochondrion inner membrane</location>
    </subcellularLocation>
    <subcellularLocation>
        <location evidence="2">Mitochondrion intermembrane space</location>
    </subcellularLocation>
</comment>
<protein>
    <recommendedName>
        <fullName evidence="15">EF-hand domain-containing protein</fullName>
    </recommendedName>
</protein>
<evidence type="ECO:0000256" key="10">
    <source>
        <dbReference type="ARBA" id="ARBA00023065"/>
    </source>
</evidence>
<keyword evidence="7" id="KW-0999">Mitochondrion inner membrane</keyword>
<evidence type="ECO:0000256" key="7">
    <source>
        <dbReference type="ARBA" id="ARBA00022792"/>
    </source>
</evidence>
<keyword evidence="6" id="KW-0677">Repeat</keyword>
<evidence type="ECO:0000313" key="16">
    <source>
        <dbReference type="EMBL" id="JAS89395.1"/>
    </source>
</evidence>
<feature type="domain" description="EF-hand" evidence="15">
    <location>
        <begin position="193"/>
        <end position="220"/>
    </location>
</feature>
<dbReference type="PROSITE" id="PS00018">
    <property type="entry name" value="EF_HAND_1"/>
    <property type="match status" value="3"/>
</dbReference>
<keyword evidence="10" id="KW-0406">Ion transport</keyword>
<keyword evidence="12" id="KW-0472">Membrane</keyword>
<dbReference type="EMBL" id="GECU01018311">
    <property type="protein sequence ID" value="JAS89395.1"/>
    <property type="molecule type" value="Transcribed_RNA"/>
</dbReference>
<reference evidence="17" key="1">
    <citation type="submission" date="2015-11" db="EMBL/GenBank/DDBJ databases">
        <title>De novo transcriptome assembly of four potential Pierce s Disease insect vectors from Arizona vineyards.</title>
        <authorList>
            <person name="Tassone E.E."/>
        </authorList>
    </citation>
    <scope>NUCLEOTIDE SEQUENCE</scope>
</reference>
<dbReference type="InterPro" id="IPR039800">
    <property type="entry name" value="MICU1/2/3"/>
</dbReference>
<feature type="domain" description="EF-hand" evidence="15">
    <location>
        <begin position="108"/>
        <end position="132"/>
    </location>
</feature>
<dbReference type="GO" id="GO:0036444">
    <property type="term" value="P:calcium import into the mitochondrion"/>
    <property type="evidence" value="ECO:0007669"/>
    <property type="project" value="TreeGrafter"/>
</dbReference>
<gene>
    <name evidence="16" type="ORF">g.6290</name>
    <name evidence="17" type="ORF">g.6291</name>
</gene>
<dbReference type="PANTHER" id="PTHR12294">
    <property type="entry name" value="EF HAND DOMAIN FAMILY A1,A2-RELATED"/>
    <property type="match status" value="1"/>
</dbReference>
<evidence type="ECO:0000313" key="17">
    <source>
        <dbReference type="EMBL" id="JAT06561.1"/>
    </source>
</evidence>
<evidence type="ECO:0000259" key="15">
    <source>
        <dbReference type="PROSITE" id="PS50222"/>
    </source>
</evidence>
<keyword evidence="4" id="KW-0109">Calcium transport</keyword>
<evidence type="ECO:0000256" key="11">
    <source>
        <dbReference type="ARBA" id="ARBA00023128"/>
    </source>
</evidence>
<dbReference type="PROSITE" id="PS50222">
    <property type="entry name" value="EF_HAND_2"/>
    <property type="match status" value="2"/>
</dbReference>
<dbReference type="GO" id="GO:0005758">
    <property type="term" value="C:mitochondrial intermembrane space"/>
    <property type="evidence" value="ECO:0007669"/>
    <property type="project" value="UniProtKB-SubCell"/>
</dbReference>
<feature type="compositionally biased region" description="Acidic residues" evidence="14">
    <location>
        <begin position="73"/>
        <end position="85"/>
    </location>
</feature>
<dbReference type="SMART" id="SM00054">
    <property type="entry name" value="EFh"/>
    <property type="match status" value="3"/>
</dbReference>
<keyword evidence="5" id="KW-0479">Metal-binding</keyword>
<evidence type="ECO:0000256" key="14">
    <source>
        <dbReference type="SAM" id="MobiDB-lite"/>
    </source>
</evidence>
<dbReference type="InterPro" id="IPR018247">
    <property type="entry name" value="EF_Hand_1_Ca_BS"/>
</dbReference>
<comment type="similarity">
    <text evidence="13">Belongs to the MICU1 family. MICU1 subfamily.</text>
</comment>
<keyword evidence="11" id="KW-0496">Mitochondrion</keyword>
<keyword evidence="3" id="KW-0813">Transport</keyword>
<keyword evidence="9" id="KW-0809">Transit peptide</keyword>
<evidence type="ECO:0000256" key="9">
    <source>
        <dbReference type="ARBA" id="ARBA00022946"/>
    </source>
</evidence>
<evidence type="ECO:0000256" key="8">
    <source>
        <dbReference type="ARBA" id="ARBA00022837"/>
    </source>
</evidence>
<evidence type="ECO:0000256" key="5">
    <source>
        <dbReference type="ARBA" id="ARBA00022723"/>
    </source>
</evidence>
<evidence type="ECO:0000256" key="2">
    <source>
        <dbReference type="ARBA" id="ARBA00004569"/>
    </source>
</evidence>
<dbReference type="AlphaFoldDB" id="A0A1B6K522"/>
<dbReference type="Pfam" id="PF13202">
    <property type="entry name" value="EF-hand_5"/>
    <property type="match status" value="1"/>
</dbReference>
<name>A0A1B6K522_9HEMI</name>
<feature type="region of interest" description="Disordered" evidence="14">
    <location>
        <begin position="63"/>
        <end position="88"/>
    </location>
</feature>
<dbReference type="GO" id="GO:0051560">
    <property type="term" value="P:mitochondrial calcium ion homeostasis"/>
    <property type="evidence" value="ECO:0007669"/>
    <property type="project" value="TreeGrafter"/>
</dbReference>
<dbReference type="InterPro" id="IPR002048">
    <property type="entry name" value="EF_hand_dom"/>
</dbReference>
<dbReference type="SUPFAM" id="SSF47473">
    <property type="entry name" value="EF-hand"/>
    <property type="match status" value="1"/>
</dbReference>
<accession>A0A1B6K522</accession>
<dbReference type="GO" id="GO:0005509">
    <property type="term" value="F:calcium ion binding"/>
    <property type="evidence" value="ECO:0007669"/>
    <property type="project" value="InterPro"/>
</dbReference>
<dbReference type="Gene3D" id="1.10.238.10">
    <property type="entry name" value="EF-hand"/>
    <property type="match status" value="1"/>
</dbReference>
<evidence type="ECO:0000256" key="3">
    <source>
        <dbReference type="ARBA" id="ARBA00022448"/>
    </source>
</evidence>
<dbReference type="InterPro" id="IPR011992">
    <property type="entry name" value="EF-hand-dom_pair"/>
</dbReference>
<dbReference type="GO" id="GO:1990246">
    <property type="term" value="C:uniplex complex"/>
    <property type="evidence" value="ECO:0007669"/>
    <property type="project" value="TreeGrafter"/>
</dbReference>
<dbReference type="Pfam" id="PF13499">
    <property type="entry name" value="EF-hand_7"/>
    <property type="match status" value="1"/>
</dbReference>
<evidence type="ECO:0000256" key="12">
    <source>
        <dbReference type="ARBA" id="ARBA00023136"/>
    </source>
</evidence>
<organism evidence="17">
    <name type="scientific">Homalodisca liturata</name>
    <dbReference type="NCBI Taxonomy" id="320908"/>
    <lineage>
        <taxon>Eukaryota</taxon>
        <taxon>Metazoa</taxon>
        <taxon>Ecdysozoa</taxon>
        <taxon>Arthropoda</taxon>
        <taxon>Hexapoda</taxon>
        <taxon>Insecta</taxon>
        <taxon>Pterygota</taxon>
        <taxon>Neoptera</taxon>
        <taxon>Paraneoptera</taxon>
        <taxon>Hemiptera</taxon>
        <taxon>Auchenorrhyncha</taxon>
        <taxon>Membracoidea</taxon>
        <taxon>Cicadellidae</taxon>
        <taxon>Cicadellinae</taxon>
        <taxon>Proconiini</taxon>
        <taxon>Homalodisca</taxon>
    </lineage>
</organism>
<proteinExistence type="inferred from homology"/>
<evidence type="ECO:0000256" key="13">
    <source>
        <dbReference type="ARBA" id="ARBA00038333"/>
    </source>
</evidence>
<evidence type="ECO:0000256" key="1">
    <source>
        <dbReference type="ARBA" id="ARBA00004273"/>
    </source>
</evidence>
<evidence type="ECO:0000256" key="4">
    <source>
        <dbReference type="ARBA" id="ARBA00022568"/>
    </source>
</evidence>
<keyword evidence="8" id="KW-0106">Calcium</keyword>